<dbReference type="EMBL" id="AFNH02000083">
    <property type="protein sequence ID" value="EZG86044.1"/>
    <property type="molecule type" value="Genomic_DNA"/>
</dbReference>
<organism evidence="3 4">
    <name type="scientific">Gregarina niphandrodes</name>
    <name type="common">Septate eugregarine</name>
    <dbReference type="NCBI Taxonomy" id="110365"/>
    <lineage>
        <taxon>Eukaryota</taxon>
        <taxon>Sar</taxon>
        <taxon>Alveolata</taxon>
        <taxon>Apicomplexa</taxon>
        <taxon>Conoidasida</taxon>
        <taxon>Gregarinasina</taxon>
        <taxon>Eugregarinorida</taxon>
        <taxon>Gregarinidae</taxon>
        <taxon>Gregarina</taxon>
    </lineage>
</organism>
<dbReference type="VEuPathDB" id="CryptoDB:GNI_011110"/>
<evidence type="ECO:0000313" key="3">
    <source>
        <dbReference type="EMBL" id="EZG86044.1"/>
    </source>
</evidence>
<dbReference type="Pfam" id="PF04658">
    <property type="entry name" value="TAFII55_N"/>
    <property type="match status" value="1"/>
</dbReference>
<gene>
    <name evidence="3" type="ORF">GNI_011110</name>
</gene>
<name>A0A023BD43_GRENI</name>
<dbReference type="AlphaFoldDB" id="A0A023BD43"/>
<protein>
    <submittedName>
        <fullName evidence="3">TAFII55 protein</fullName>
    </submittedName>
</protein>
<sequence length="415" mass="46771">MKRVELVAGESHRNLRKGLIPAVDLHPSEGVAHEVLNLRPWGSPLDLVSCVRFPPGVAGILRSRISEDFEKLSGLNSTVVPLPLGLRVTPTFREDFRCFAVEVDLYSDEDVAMIKLWHPYLDLEQHPAQTEAESRKAQFTLKLTGLLTELPTVMEAYKSLDQDLLFKAANISQLMVVTFAEEERHTFPVDISAERNDHVCIEQFMPRAERNRLDEHALTLPRCPWLNPSGVTAPLRLFREERTRDYSVATKAEIRACEMAMLSILKRGRMEWAELDVHSALEAFMLEEALKPNTTVPNAQAVLSNNEQKIVKVIGEQATDLFDDAASDLSDQLFGDDHTLDEKHFLEDKTAVKRRKDRKPTGEEMVAAGVGGDDQAGRMALEQEFNELAESAVRQILERDIEDDFFSGAVLEEPE</sequence>
<accession>A0A023BD43</accession>
<evidence type="ECO:0000313" key="4">
    <source>
        <dbReference type="Proteomes" id="UP000019763"/>
    </source>
</evidence>
<dbReference type="GeneID" id="22910662"/>
<dbReference type="SMART" id="SM01370">
    <property type="entry name" value="TAFII55_N"/>
    <property type="match status" value="1"/>
</dbReference>
<dbReference type="Proteomes" id="UP000019763">
    <property type="component" value="Unassembled WGS sequence"/>
</dbReference>
<evidence type="ECO:0000259" key="2">
    <source>
        <dbReference type="SMART" id="SM01370"/>
    </source>
</evidence>
<reference evidence="3" key="1">
    <citation type="submission" date="2013-12" db="EMBL/GenBank/DDBJ databases">
        <authorList>
            <person name="Omoto C.K."/>
            <person name="Sibley D."/>
            <person name="Venepally P."/>
            <person name="Hadjithomas M."/>
            <person name="Karamycheva S."/>
            <person name="Brunk B."/>
            <person name="Roos D."/>
            <person name="Caler E."/>
            <person name="Lorenzi H."/>
        </authorList>
    </citation>
    <scope>NUCLEOTIDE SEQUENCE</scope>
</reference>
<keyword evidence="4" id="KW-1185">Reference proteome</keyword>
<evidence type="ECO:0000256" key="1">
    <source>
        <dbReference type="SAM" id="MobiDB-lite"/>
    </source>
</evidence>
<dbReference type="eggNOG" id="ENOG502SB1P">
    <property type="taxonomic scope" value="Eukaryota"/>
</dbReference>
<dbReference type="GO" id="GO:0005669">
    <property type="term" value="C:transcription factor TFIID complex"/>
    <property type="evidence" value="ECO:0007669"/>
    <property type="project" value="InterPro"/>
</dbReference>
<dbReference type="GO" id="GO:0006367">
    <property type="term" value="P:transcription initiation at RNA polymerase II promoter"/>
    <property type="evidence" value="ECO:0007669"/>
    <property type="project" value="InterPro"/>
</dbReference>
<comment type="caution">
    <text evidence="3">The sequence shown here is derived from an EMBL/GenBank/DDBJ whole genome shotgun (WGS) entry which is preliminary data.</text>
</comment>
<dbReference type="InterPro" id="IPR006751">
    <property type="entry name" value="TAFII55_prot_cons_reg"/>
</dbReference>
<feature type="region of interest" description="Disordered" evidence="1">
    <location>
        <begin position="351"/>
        <end position="374"/>
    </location>
</feature>
<dbReference type="OrthoDB" id="153872at2759"/>
<feature type="domain" description="TAFII55 protein conserved region" evidence="2">
    <location>
        <begin position="45"/>
        <end position="271"/>
    </location>
</feature>
<proteinExistence type="predicted"/>
<dbReference type="RefSeq" id="XP_011128799.1">
    <property type="nucleotide sequence ID" value="XM_011130497.1"/>
</dbReference>